<evidence type="ECO:0000259" key="3">
    <source>
        <dbReference type="Pfam" id="PF00291"/>
    </source>
</evidence>
<dbReference type="EMBL" id="CP121252">
    <property type="protein sequence ID" value="WFP16511.1"/>
    <property type="molecule type" value="Genomic_DNA"/>
</dbReference>
<evidence type="ECO:0000313" key="4">
    <source>
        <dbReference type="EMBL" id="WFP16511.1"/>
    </source>
</evidence>
<feature type="domain" description="Tryptophan synthase beta chain-like PALP" evidence="3">
    <location>
        <begin position="34"/>
        <end position="318"/>
    </location>
</feature>
<dbReference type="InterPro" id="IPR001926">
    <property type="entry name" value="TrpB-like_PALP"/>
</dbReference>
<evidence type="ECO:0000256" key="2">
    <source>
        <dbReference type="ARBA" id="ARBA00022898"/>
    </source>
</evidence>
<evidence type="ECO:0000313" key="5">
    <source>
        <dbReference type="Proteomes" id="UP001219037"/>
    </source>
</evidence>
<evidence type="ECO:0000256" key="1">
    <source>
        <dbReference type="ARBA" id="ARBA00001933"/>
    </source>
</evidence>
<reference evidence="4 5" key="1">
    <citation type="submission" date="2023-04" db="EMBL/GenBank/DDBJ databases">
        <title>Funneling lignin-derived compounds into biodiesel using alkali-halophilic Citricoccus sp. P2.</title>
        <authorList>
            <person name="Luo C.-B."/>
        </authorList>
    </citation>
    <scope>NUCLEOTIDE SEQUENCE [LARGE SCALE GENOMIC DNA]</scope>
    <source>
        <strain evidence="4 5">P2</strain>
    </source>
</reference>
<comment type="cofactor">
    <cofactor evidence="1">
        <name>pyridoxal 5'-phosphate</name>
        <dbReference type="ChEBI" id="CHEBI:597326"/>
    </cofactor>
</comment>
<dbReference type="Gene3D" id="3.40.50.1100">
    <property type="match status" value="2"/>
</dbReference>
<protein>
    <submittedName>
        <fullName evidence="4">Pyridoxal-phosphate dependent enzyme</fullName>
    </submittedName>
</protein>
<dbReference type="SUPFAM" id="SSF53686">
    <property type="entry name" value="Tryptophan synthase beta subunit-like PLP-dependent enzymes"/>
    <property type="match status" value="1"/>
</dbReference>
<keyword evidence="2" id="KW-0663">Pyridoxal phosphate</keyword>
<organism evidence="4 5">
    <name type="scientific">Citricoccus muralis</name>
    <dbReference type="NCBI Taxonomy" id="169134"/>
    <lineage>
        <taxon>Bacteria</taxon>
        <taxon>Bacillati</taxon>
        <taxon>Actinomycetota</taxon>
        <taxon>Actinomycetes</taxon>
        <taxon>Micrococcales</taxon>
        <taxon>Micrococcaceae</taxon>
        <taxon>Citricoccus</taxon>
    </lineage>
</organism>
<dbReference type="PANTHER" id="PTHR43050:SF1">
    <property type="entry name" value="SERINE RACEMASE"/>
    <property type="match status" value="1"/>
</dbReference>
<dbReference type="Pfam" id="PF00291">
    <property type="entry name" value="PALP"/>
    <property type="match status" value="1"/>
</dbReference>
<dbReference type="InterPro" id="IPR036052">
    <property type="entry name" value="TrpB-like_PALP_sf"/>
</dbReference>
<gene>
    <name evidence="4" type="ORF">P8192_14210</name>
</gene>
<dbReference type="PANTHER" id="PTHR43050">
    <property type="entry name" value="SERINE / THREONINE RACEMASE FAMILY MEMBER"/>
    <property type="match status" value="1"/>
</dbReference>
<dbReference type="RefSeq" id="WP_278157651.1">
    <property type="nucleotide sequence ID" value="NZ_CP121252.1"/>
</dbReference>
<dbReference type="Proteomes" id="UP001219037">
    <property type="component" value="Chromosome"/>
</dbReference>
<accession>A0ABY8H6F2</accession>
<name>A0ABY8H6F2_9MICC</name>
<proteinExistence type="predicted"/>
<keyword evidence="5" id="KW-1185">Reference proteome</keyword>
<dbReference type="CDD" id="cd01562">
    <property type="entry name" value="Thr-dehyd"/>
    <property type="match status" value="1"/>
</dbReference>
<sequence length="353" mass="36221">MSDSALPADSVAVSAVPTVDDVRSAADVLDGVAHRTPVLTSTRLNRGWSETAGREVQVFLKAENLQRIGAFKFRGAYNALHRLPAGDPVVAYSSGNHAQAVALAARLQGRTATIVMPEDSPAAKLEATLGYGAEVVPYDRYTEDRVAMAEQLAAGTGGHIIPPFDHPHIAAGQGTAALELFEDVAQMSGADRATLDALLVPCGGAGLLAGSLLAAAAVAPECAVYGVEPEAGDDVKQSLERGERVTIPVPQTIADGAQTAQVGAVTFPVVQAHAAGILTVSDAELVDQMRFMATYLKTVVEPTGCLGLAGAQAWLAAGSAGAAGSAEEGPLRIGVVLSGGNIDLDRFAELVRP</sequence>